<dbReference type="PANTHER" id="PTHR12460">
    <property type="entry name" value="CYCLIN-DEPENDENT KINASE INHIBITOR-RELATED PROTEIN"/>
    <property type="match status" value="1"/>
</dbReference>
<protein>
    <submittedName>
        <fullName evidence="2">Uncharacterized protein</fullName>
    </submittedName>
</protein>
<keyword evidence="3" id="KW-1185">Reference proteome</keyword>
<organism evidence="2 3">
    <name type="scientific">Porphyra umbilicalis</name>
    <name type="common">Purple laver</name>
    <name type="synonym">Red alga</name>
    <dbReference type="NCBI Taxonomy" id="2786"/>
    <lineage>
        <taxon>Eukaryota</taxon>
        <taxon>Rhodophyta</taxon>
        <taxon>Bangiophyceae</taxon>
        <taxon>Bangiales</taxon>
        <taxon>Bangiaceae</taxon>
        <taxon>Porphyra</taxon>
    </lineage>
</organism>
<dbReference type="GO" id="GO:0000993">
    <property type="term" value="F:RNA polymerase II complex binding"/>
    <property type="evidence" value="ECO:0007669"/>
    <property type="project" value="TreeGrafter"/>
</dbReference>
<feature type="region of interest" description="Disordered" evidence="1">
    <location>
        <begin position="673"/>
        <end position="782"/>
    </location>
</feature>
<gene>
    <name evidence="2" type="ORF">BU14_0356s0016</name>
</gene>
<feature type="compositionally biased region" description="Basic and acidic residues" evidence="1">
    <location>
        <begin position="676"/>
        <end position="694"/>
    </location>
</feature>
<feature type="compositionally biased region" description="Basic residues" evidence="1">
    <location>
        <begin position="192"/>
        <end position="202"/>
    </location>
</feature>
<reference evidence="2 3" key="1">
    <citation type="submission" date="2017-03" db="EMBL/GenBank/DDBJ databases">
        <title>WGS assembly of Porphyra umbilicalis.</title>
        <authorList>
            <person name="Brawley S.H."/>
            <person name="Blouin N.A."/>
            <person name="Ficko-Blean E."/>
            <person name="Wheeler G.L."/>
            <person name="Lohr M."/>
            <person name="Goodson H.V."/>
            <person name="Jenkins J.W."/>
            <person name="Blaby-Haas C.E."/>
            <person name="Helliwell K.E."/>
            <person name="Chan C."/>
            <person name="Marriage T."/>
            <person name="Bhattacharya D."/>
            <person name="Klein A.S."/>
            <person name="Badis Y."/>
            <person name="Brodie J."/>
            <person name="Cao Y."/>
            <person name="Collen J."/>
            <person name="Dittami S.M."/>
            <person name="Gachon C.M."/>
            <person name="Green B.R."/>
            <person name="Karpowicz S."/>
            <person name="Kim J.W."/>
            <person name="Kudahl U."/>
            <person name="Lin S."/>
            <person name="Michel G."/>
            <person name="Mittag M."/>
            <person name="Olson B.J."/>
            <person name="Pangilinan J."/>
            <person name="Peng Y."/>
            <person name="Qiu H."/>
            <person name="Shu S."/>
            <person name="Singer J.T."/>
            <person name="Smith A.G."/>
            <person name="Sprecher B.N."/>
            <person name="Wagner V."/>
            <person name="Wang W."/>
            <person name="Wang Z.-Y."/>
            <person name="Yan J."/>
            <person name="Yarish C."/>
            <person name="Zoeuner-Riek S."/>
            <person name="Zhuang Y."/>
            <person name="Zou Y."/>
            <person name="Lindquist E.A."/>
            <person name="Grimwood J."/>
            <person name="Barry K."/>
            <person name="Rokhsar D.S."/>
            <person name="Schmutz J."/>
            <person name="Stiller J.W."/>
            <person name="Grossman A.R."/>
            <person name="Prochnik S.E."/>
        </authorList>
    </citation>
    <scope>NUCLEOTIDE SEQUENCE [LARGE SCALE GENOMIC DNA]</scope>
    <source>
        <strain evidence="2">4086291</strain>
    </source>
</reference>
<evidence type="ECO:0000256" key="1">
    <source>
        <dbReference type="SAM" id="MobiDB-lite"/>
    </source>
</evidence>
<sequence length="782" mass="81023">MTPPGALTTPPVFAPAWEASRTAAPHANDLADTMGILGSSATAAPDAFPRSRTTHIEDGGLRSGVANEVGGYLMSQTGAPASALVGPLGGSGQPFTPPSRTLSSTLPLAQRPGTPRTSSWTSAPPPAAASSALGSPLVAMSGPLQPPPRRRPSTPSSRAPPGASSSTAARPPIPSAPSGAVAGGGNKNKAPPARRAKAPPARRLKVLTLSTILKAVTAASLRSAKTAAEILMSSESMAGRSGTAMDSAGAAANASPVVKKASAAMAQMLIDSLEPLCVEVIEAAQQMERMQADLSRLPQKVDIQGVGHERTAKAFIDFRDSKKTASTSMADTNDGSNKTALEIKTATDAELVAVAAKNNREVKVVRKEVRRILETLAFNTNMSNLVLADAGRYKVTLHSTIARLRNVSAVEAAEWAAGGQLLPTRIVKEENGTKTKDVSVPLGATAGYLVADLKKWTLAAYFEVLEVEWPSELDKGFAETWLEDDEFLTSDKGQAAIIAAVKALFRRGGAAPRIIKSRGTGGRKHVSMTVGHYMLIGSFVRHELMVAAGLHSRQRHGKSEGVFKHWVVEVNPVEDCLRKDTVVANGMSLVDGAASRDFFYKISANLPPADTPNIPGTQAAASTSAGSSSGSGSRSTTAGEAGASGGGAPGYGSRSNAARVSIAWSAPSLSAVNTSRHRDFPPSEGRGPDGHDGDSGVVGKGFSDADLFPTATADTQNRMVPTAAHNLDGRNTLPALDEGEVGDMGDGAGDEEIVDEDEEDRDDEYGDGDDGSDIPGAATHYE</sequence>
<feature type="compositionally biased region" description="Low complexity" evidence="1">
    <location>
        <begin position="114"/>
        <end position="136"/>
    </location>
</feature>
<proteinExistence type="predicted"/>
<feature type="compositionally biased region" description="Low complexity" evidence="1">
    <location>
        <begin position="153"/>
        <end position="180"/>
    </location>
</feature>
<dbReference type="GO" id="GO:0031124">
    <property type="term" value="P:mRNA 3'-end processing"/>
    <property type="evidence" value="ECO:0007669"/>
    <property type="project" value="TreeGrafter"/>
</dbReference>
<feature type="region of interest" description="Disordered" evidence="1">
    <location>
        <begin position="42"/>
        <end position="62"/>
    </location>
</feature>
<feature type="compositionally biased region" description="Low complexity" evidence="1">
    <location>
        <begin position="616"/>
        <end position="641"/>
    </location>
</feature>
<dbReference type="EMBL" id="KV919002">
    <property type="protein sequence ID" value="OSX73350.1"/>
    <property type="molecule type" value="Genomic_DNA"/>
</dbReference>
<evidence type="ECO:0000313" key="3">
    <source>
        <dbReference type="Proteomes" id="UP000218209"/>
    </source>
</evidence>
<feature type="compositionally biased region" description="Polar residues" evidence="1">
    <location>
        <begin position="98"/>
        <end position="107"/>
    </location>
</feature>
<accession>A0A1X6NXU3</accession>
<dbReference type="PANTHER" id="PTHR12460:SF0">
    <property type="entry name" value="CID DOMAIN-CONTAINING PROTEIN-RELATED"/>
    <property type="match status" value="1"/>
</dbReference>
<feature type="region of interest" description="Disordered" evidence="1">
    <location>
        <begin position="609"/>
        <end position="654"/>
    </location>
</feature>
<feature type="region of interest" description="Disordered" evidence="1">
    <location>
        <begin position="84"/>
        <end position="202"/>
    </location>
</feature>
<dbReference type="Proteomes" id="UP000218209">
    <property type="component" value="Unassembled WGS sequence"/>
</dbReference>
<evidence type="ECO:0000313" key="2">
    <source>
        <dbReference type="EMBL" id="OSX73350.1"/>
    </source>
</evidence>
<dbReference type="AlphaFoldDB" id="A0A1X6NXU3"/>
<name>A0A1X6NXU3_PORUM</name>
<feature type="compositionally biased region" description="Acidic residues" evidence="1">
    <location>
        <begin position="737"/>
        <end position="772"/>
    </location>
</feature>